<dbReference type="InterPro" id="IPR014544">
    <property type="entry name" value="UCP028408"/>
</dbReference>
<dbReference type="PIRSF" id="PIRSF028408">
    <property type="entry name" value="UCP028408"/>
    <property type="match status" value="1"/>
</dbReference>
<reference evidence="3" key="1">
    <citation type="submission" date="2014-04" db="EMBL/GenBank/DDBJ databases">
        <authorList>
            <person name="Ho Y.-N."/>
            <person name="Huang C.-C."/>
        </authorList>
    </citation>
    <scope>NUCLEOTIDE SEQUENCE</scope>
    <source>
        <strain evidence="3">869T2</strain>
    </source>
</reference>
<sequence>MMIPTKEARVPLIDLGGAWMPSDIALACKRQLERHEASWVARPSECAWPLAVSLRGPSEKAAANATATLRIWLAAWGEFDKRSQVSGRRTRVEWRAVRWRLLGQVTLPEKVCFEDADAVADCAGLRTQWATLKARWQTLCMQHPTMIGMPECAKVLVSAADWSDDDFMRLLEFLSWGKRHPASGLYLRQLPLKGIDTKWVERRLGVVVPLLKTILGRDGDLHQLLGLRRAPPTIRMRLLDPRVREQLRGADYLEMPVDQWNTVLRRPPVRLLVVENLDSGLAAPDIQDAAVVMGHGNGITVLQQVAWSHAAEILYWGDIDTWGLHILSRMRGIYPQLESILMTEEVLESHRHFWVDEETQDMRPAEHHTIKEAKLLRDLQQRRWGRPIRLEQERVHWPMAVEALTRRWGGVA</sequence>
<dbReference type="EMBL" id="CP072522">
    <property type="protein sequence ID" value="QTO23915.1"/>
    <property type="molecule type" value="Genomic_DNA"/>
</dbReference>
<dbReference type="Proteomes" id="UP000027834">
    <property type="component" value="Chromosome 3"/>
</dbReference>
<dbReference type="Pfam" id="PF09983">
    <property type="entry name" value="JetD_C"/>
    <property type="match status" value="1"/>
</dbReference>
<organism evidence="3 4">
    <name type="scientific">Burkholderia seminalis</name>
    <dbReference type="NCBI Taxonomy" id="488731"/>
    <lineage>
        <taxon>Bacteria</taxon>
        <taxon>Pseudomonadati</taxon>
        <taxon>Pseudomonadota</taxon>
        <taxon>Betaproteobacteria</taxon>
        <taxon>Burkholderiales</taxon>
        <taxon>Burkholderiaceae</taxon>
        <taxon>Burkholderia</taxon>
        <taxon>Burkholderia cepacia complex</taxon>
    </lineage>
</organism>
<dbReference type="RefSeq" id="WP_080288038.1">
    <property type="nucleotide sequence ID" value="NZ_CP072522.1"/>
</dbReference>
<proteinExistence type="predicted"/>
<reference evidence="3" key="2">
    <citation type="submission" date="2021-03" db="EMBL/GenBank/DDBJ databases">
        <title>Complete genome sequence of Burkholderia seminalis 869T2.</title>
        <authorList>
            <person name="Hung S.-H."/>
            <person name="Huang C.-T."/>
            <person name="Huang C.-C."/>
            <person name="Kuo C.-H."/>
        </authorList>
    </citation>
    <scope>NUCLEOTIDE SEQUENCE</scope>
    <source>
        <strain evidence="3">869T2</strain>
    </source>
</reference>
<name>A0A8A8DFM4_9BURK</name>
<accession>A0A8A8DFM4</accession>
<keyword evidence="4" id="KW-1185">Reference proteome</keyword>
<evidence type="ECO:0000313" key="4">
    <source>
        <dbReference type="Proteomes" id="UP000027834"/>
    </source>
</evidence>
<evidence type="ECO:0000259" key="1">
    <source>
        <dbReference type="Pfam" id="PF09983"/>
    </source>
</evidence>
<feature type="domain" description="Wadjet protein JetD C-terminal" evidence="1">
    <location>
        <begin position="226"/>
        <end position="404"/>
    </location>
</feature>
<protein>
    <recommendedName>
        <fullName evidence="5">DUF3322 and DUF2220 domain-containing protein</fullName>
    </recommendedName>
</protein>
<dbReference type="AlphaFoldDB" id="A0A8A8DFM4"/>
<feature type="domain" description="DUF3322" evidence="2">
    <location>
        <begin position="21"/>
        <end position="211"/>
    </location>
</feature>
<dbReference type="InterPro" id="IPR024537">
    <property type="entry name" value="DUF3322"/>
</dbReference>
<evidence type="ECO:0008006" key="5">
    <source>
        <dbReference type="Google" id="ProtNLM"/>
    </source>
</evidence>
<dbReference type="InterPro" id="IPR024534">
    <property type="entry name" value="JetD_C"/>
</dbReference>
<evidence type="ECO:0000259" key="2">
    <source>
        <dbReference type="Pfam" id="PF11795"/>
    </source>
</evidence>
<dbReference type="Pfam" id="PF11795">
    <property type="entry name" value="DUF3322"/>
    <property type="match status" value="1"/>
</dbReference>
<gene>
    <name evidence="3" type="ORF">DT99_032290</name>
</gene>
<evidence type="ECO:0000313" key="3">
    <source>
        <dbReference type="EMBL" id="QTO23915.1"/>
    </source>
</evidence>